<dbReference type="SUPFAM" id="SSF53474">
    <property type="entry name" value="alpha/beta-Hydrolases"/>
    <property type="match status" value="1"/>
</dbReference>
<evidence type="ECO:0000259" key="3">
    <source>
        <dbReference type="SMART" id="SM00939"/>
    </source>
</evidence>
<dbReference type="InterPro" id="IPR013736">
    <property type="entry name" value="Xaa-Pro_dipept_C"/>
</dbReference>
<dbReference type="InterPro" id="IPR050585">
    <property type="entry name" value="Xaa-Pro_dipeptidyl-ppase/CocE"/>
</dbReference>
<proteinExistence type="predicted"/>
<dbReference type="EMBL" id="CAXHTA020000007">
    <property type="protein sequence ID" value="CAL5222917.1"/>
    <property type="molecule type" value="Genomic_DNA"/>
</dbReference>
<dbReference type="Pfam" id="PF08530">
    <property type="entry name" value="PepX_C"/>
    <property type="match status" value="1"/>
</dbReference>
<dbReference type="Proteomes" id="UP001497392">
    <property type="component" value="Unassembled WGS sequence"/>
</dbReference>
<dbReference type="InterPro" id="IPR029058">
    <property type="entry name" value="AB_hydrolase_fold"/>
</dbReference>
<organism evidence="4 5">
    <name type="scientific">Coccomyxa viridis</name>
    <dbReference type="NCBI Taxonomy" id="1274662"/>
    <lineage>
        <taxon>Eukaryota</taxon>
        <taxon>Viridiplantae</taxon>
        <taxon>Chlorophyta</taxon>
        <taxon>core chlorophytes</taxon>
        <taxon>Trebouxiophyceae</taxon>
        <taxon>Trebouxiophyceae incertae sedis</taxon>
        <taxon>Coccomyxaceae</taxon>
        <taxon>Coccomyxa</taxon>
    </lineage>
</organism>
<evidence type="ECO:0000256" key="1">
    <source>
        <dbReference type="ARBA" id="ARBA00022801"/>
    </source>
</evidence>
<dbReference type="Gene3D" id="2.60.120.260">
    <property type="entry name" value="Galactose-binding domain-like"/>
    <property type="match status" value="1"/>
</dbReference>
<keyword evidence="1" id="KW-0378">Hydrolase</keyword>
<evidence type="ECO:0000256" key="2">
    <source>
        <dbReference type="SAM" id="MobiDB-lite"/>
    </source>
</evidence>
<dbReference type="PANTHER" id="PTHR43056:SF10">
    <property type="entry name" value="COCE_NOND FAMILY, PUTATIVE (AFU_ORTHOLOGUE AFUA_7G00600)-RELATED"/>
    <property type="match status" value="1"/>
</dbReference>
<accession>A0ABP1FZE7</accession>
<dbReference type="InterPro" id="IPR008979">
    <property type="entry name" value="Galactose-bd-like_sf"/>
</dbReference>
<evidence type="ECO:0000313" key="5">
    <source>
        <dbReference type="Proteomes" id="UP001497392"/>
    </source>
</evidence>
<dbReference type="NCBIfam" id="TIGR00976">
    <property type="entry name" value="CocE_NonD"/>
    <property type="match status" value="2"/>
</dbReference>
<sequence>MMEKKLSDKHWDATISRKPFRTPNDVLAHLKQCEYRTHYVEMERDGTNIATDVMLPTINVQKGQKLPAVFFQTRYMRGMRLRWPLKKFTNGRPVDLINFELKAALLAAGYAVVTIDVRGTGASYGQWRIPWSPEERDDSVEIIEWITRQKWSNGQVVLSGVSYEASAALFTLSKHPPAVKGCLAQYPFWDLFNDIAMPGGIANKSFVREWDGFCAAMDSNDFSKLPRHSALPLMLISKGCALVIDNRAEESAAAAKEEKAPANSNGTSQAEAGVWVKNNRAGKADGRRRLREALKAHKSWKPADSASVLRFTDQLDVSGCTAPQISACSVAGEIATSGIPISLMSGWMDQTATSSIHAFYHAAKAPGSELVIGPWSHSGFLDNRVGHVQSGKRSRFNHLTHAISFFDRCLGRQTDADTMDELAEADAADSAAEGPAAVRAMTALAGEAALPAQFSQDRGSDSEPSSAQGPAANGQGTPELTSTAMEDARTPVHYFVMGPEAGWHSTSAWPPPELAPEPYTLFLGRSSREGIENGDSSGTVSDTKERMHGALMPSSGGPSLRWEHKGFSRYDAMIRLTRSIRYTHLRSCGHLTFVGSPLEQSLTLVGWPSLTLWVESSDADADIFAYLEDQDPETGKARYVTEGCFRVSHRAEKSPEGLLRAAATLPGAPFHDFKKTSAEPIPSGQAVQVRFQLMPTAYTFAKGHHVRLAISGADPKHFHVDHKGKRTFWVHTSPEHASCLQLPCKPQT</sequence>
<evidence type="ECO:0000313" key="4">
    <source>
        <dbReference type="EMBL" id="CAL5222917.1"/>
    </source>
</evidence>
<dbReference type="SUPFAM" id="SSF49785">
    <property type="entry name" value="Galactose-binding domain-like"/>
    <property type="match status" value="1"/>
</dbReference>
<dbReference type="PANTHER" id="PTHR43056">
    <property type="entry name" value="PEPTIDASE S9 PROLYL OLIGOPEPTIDASE"/>
    <property type="match status" value="1"/>
</dbReference>
<dbReference type="InterPro" id="IPR000383">
    <property type="entry name" value="Xaa-Pro-like_dom"/>
</dbReference>
<name>A0ABP1FZE7_9CHLO</name>
<feature type="region of interest" description="Disordered" evidence="2">
    <location>
        <begin position="453"/>
        <end position="479"/>
    </location>
</feature>
<gene>
    <name evidence="4" type="primary">g5350</name>
    <name evidence="4" type="ORF">VP750_LOCUS4576</name>
</gene>
<dbReference type="Pfam" id="PF02129">
    <property type="entry name" value="Peptidase_S15"/>
    <property type="match status" value="1"/>
</dbReference>
<keyword evidence="5" id="KW-1185">Reference proteome</keyword>
<protein>
    <submittedName>
        <fullName evidence="4">G5350 protein</fullName>
    </submittedName>
</protein>
<feature type="domain" description="Xaa-Pro dipeptidyl-peptidase C-terminal" evidence="3">
    <location>
        <begin position="482"/>
        <end position="741"/>
    </location>
</feature>
<comment type="caution">
    <text evidence="4">The sequence shown here is derived from an EMBL/GenBank/DDBJ whole genome shotgun (WGS) entry which is preliminary data.</text>
</comment>
<reference evidence="4 5" key="1">
    <citation type="submission" date="2024-06" db="EMBL/GenBank/DDBJ databases">
        <authorList>
            <person name="Kraege A."/>
            <person name="Thomma B."/>
        </authorList>
    </citation>
    <scope>NUCLEOTIDE SEQUENCE [LARGE SCALE GENOMIC DNA]</scope>
</reference>
<dbReference type="SMART" id="SM00939">
    <property type="entry name" value="PepX_C"/>
    <property type="match status" value="1"/>
</dbReference>
<dbReference type="Gene3D" id="3.40.50.1820">
    <property type="entry name" value="alpha/beta hydrolase"/>
    <property type="match status" value="2"/>
</dbReference>
<dbReference type="InterPro" id="IPR005674">
    <property type="entry name" value="CocE/Ser_esterase"/>
</dbReference>